<keyword evidence="10" id="KW-0653">Protein transport</keyword>
<keyword evidence="14" id="KW-1185">Reference proteome</keyword>
<feature type="region of interest" description="Disordered" evidence="11">
    <location>
        <begin position="1"/>
        <end position="23"/>
    </location>
</feature>
<accession>A0ABZ2XW08</accession>
<evidence type="ECO:0000256" key="4">
    <source>
        <dbReference type="ARBA" id="ARBA00022519"/>
    </source>
</evidence>
<comment type="subcellular location">
    <subcellularLocation>
        <location evidence="1">Cell membrane</location>
        <topology evidence="1">Single-pass membrane protein</topology>
    </subcellularLocation>
    <subcellularLocation>
        <location evidence="10">Cell membrane</location>
        <topology evidence="10">Single-pass type II membrane protein</topology>
    </subcellularLocation>
</comment>
<evidence type="ECO:0000256" key="9">
    <source>
        <dbReference type="ARBA" id="ARBA00023306"/>
    </source>
</evidence>
<dbReference type="InterPro" id="IPR003400">
    <property type="entry name" value="ExbD"/>
</dbReference>
<dbReference type="InterPro" id="IPR014168">
    <property type="entry name" value="Tol-Pal_TolR"/>
</dbReference>
<keyword evidence="8 12" id="KW-0472">Membrane</keyword>
<evidence type="ECO:0000313" key="14">
    <source>
        <dbReference type="Proteomes" id="UP001623232"/>
    </source>
</evidence>
<dbReference type="EMBL" id="CP123584">
    <property type="protein sequence ID" value="WZK90078.1"/>
    <property type="molecule type" value="Genomic_DNA"/>
</dbReference>
<feature type="transmembrane region" description="Helical" evidence="12">
    <location>
        <begin position="28"/>
        <end position="51"/>
    </location>
</feature>
<keyword evidence="6 10" id="KW-0812">Transmembrane</keyword>
<sequence length="161" mass="16926">MGAGVQQNAPEARRRGRRRHRSRPMAEINVTPFVDVMLVLLIIFMVAAPLMTVGVPVELPKTAAGALPGDDEEPLTVTITATGDVQIQTTSVNRAELVGKLRAIAAERSSDRVYLRADGGIAYEQVMQVMGALNAGGFTNVGLVTDTGGPKLDAGTTGQGE</sequence>
<dbReference type="Pfam" id="PF02472">
    <property type="entry name" value="ExbD"/>
    <property type="match status" value="1"/>
</dbReference>
<evidence type="ECO:0000256" key="1">
    <source>
        <dbReference type="ARBA" id="ARBA00004162"/>
    </source>
</evidence>
<keyword evidence="9" id="KW-0131">Cell cycle</keyword>
<keyword evidence="5" id="KW-0132">Cell division</keyword>
<dbReference type="PANTHER" id="PTHR30558:SF7">
    <property type="entry name" value="TOL-PAL SYSTEM PROTEIN TOLR"/>
    <property type="match status" value="1"/>
</dbReference>
<dbReference type="Gene3D" id="3.30.420.270">
    <property type="match status" value="1"/>
</dbReference>
<protein>
    <submittedName>
        <fullName evidence="13">Protein TolR</fullName>
    </submittedName>
</protein>
<comment type="similarity">
    <text evidence="2 10">Belongs to the ExbD/TolR family.</text>
</comment>
<keyword evidence="3" id="KW-1003">Cell membrane</keyword>
<dbReference type="RefSeq" id="WP_406648596.1">
    <property type="nucleotide sequence ID" value="NZ_CP123584.1"/>
</dbReference>
<evidence type="ECO:0000256" key="11">
    <source>
        <dbReference type="SAM" id="MobiDB-lite"/>
    </source>
</evidence>
<reference evidence="13 14" key="1">
    <citation type="submission" date="2023-04" db="EMBL/GenBank/DDBJ databases">
        <title>Complete genome sequence of Alisedimentitalea scapharcae.</title>
        <authorList>
            <person name="Rong J.-C."/>
            <person name="Yi M.-L."/>
            <person name="Zhao Q."/>
        </authorList>
    </citation>
    <scope>NUCLEOTIDE SEQUENCE [LARGE SCALE GENOMIC DNA]</scope>
    <source>
        <strain evidence="13 14">KCTC 42119</strain>
    </source>
</reference>
<dbReference type="PANTHER" id="PTHR30558">
    <property type="entry name" value="EXBD MEMBRANE COMPONENT OF PMF-DRIVEN MACROMOLECULE IMPORT SYSTEM"/>
    <property type="match status" value="1"/>
</dbReference>
<feature type="compositionally biased region" description="Basic residues" evidence="11">
    <location>
        <begin position="14"/>
        <end position="23"/>
    </location>
</feature>
<evidence type="ECO:0000256" key="6">
    <source>
        <dbReference type="ARBA" id="ARBA00022692"/>
    </source>
</evidence>
<evidence type="ECO:0000256" key="10">
    <source>
        <dbReference type="RuleBase" id="RU003879"/>
    </source>
</evidence>
<dbReference type="NCBIfam" id="TIGR02801">
    <property type="entry name" value="tolR"/>
    <property type="match status" value="1"/>
</dbReference>
<organism evidence="13 14">
    <name type="scientific">Aliisedimentitalea scapharcae</name>
    <dbReference type="NCBI Taxonomy" id="1524259"/>
    <lineage>
        <taxon>Bacteria</taxon>
        <taxon>Pseudomonadati</taxon>
        <taxon>Pseudomonadota</taxon>
        <taxon>Alphaproteobacteria</taxon>
        <taxon>Rhodobacterales</taxon>
        <taxon>Roseobacteraceae</taxon>
        <taxon>Aliisedimentitalea</taxon>
    </lineage>
</organism>
<keyword evidence="10" id="KW-0813">Transport</keyword>
<name>A0ABZ2XW08_9RHOB</name>
<evidence type="ECO:0000256" key="2">
    <source>
        <dbReference type="ARBA" id="ARBA00005811"/>
    </source>
</evidence>
<evidence type="ECO:0000256" key="12">
    <source>
        <dbReference type="SAM" id="Phobius"/>
    </source>
</evidence>
<gene>
    <name evidence="13" type="primary">tolR</name>
    <name evidence="13" type="ORF">QEZ52_05900</name>
</gene>
<evidence type="ECO:0000256" key="3">
    <source>
        <dbReference type="ARBA" id="ARBA00022475"/>
    </source>
</evidence>
<dbReference type="Proteomes" id="UP001623232">
    <property type="component" value="Chromosome"/>
</dbReference>
<evidence type="ECO:0000256" key="7">
    <source>
        <dbReference type="ARBA" id="ARBA00022989"/>
    </source>
</evidence>
<evidence type="ECO:0000256" key="8">
    <source>
        <dbReference type="ARBA" id="ARBA00023136"/>
    </source>
</evidence>
<keyword evidence="7 12" id="KW-1133">Transmembrane helix</keyword>
<evidence type="ECO:0000256" key="5">
    <source>
        <dbReference type="ARBA" id="ARBA00022618"/>
    </source>
</evidence>
<proteinExistence type="inferred from homology"/>
<evidence type="ECO:0000313" key="13">
    <source>
        <dbReference type="EMBL" id="WZK90078.1"/>
    </source>
</evidence>
<keyword evidence="4" id="KW-0997">Cell inner membrane</keyword>